<proteinExistence type="predicted"/>
<evidence type="ECO:0000313" key="1">
    <source>
        <dbReference type="EMBL" id="KAJ7995520.1"/>
    </source>
</evidence>
<accession>A0ACC2FWD8</accession>
<name>A0ACC2FWD8_DALPE</name>
<dbReference type="Proteomes" id="UP001157502">
    <property type="component" value="Chromosome 21"/>
</dbReference>
<dbReference type="EMBL" id="CM055748">
    <property type="protein sequence ID" value="KAJ7995520.1"/>
    <property type="molecule type" value="Genomic_DNA"/>
</dbReference>
<protein>
    <submittedName>
        <fullName evidence="1">Uncharacterized protein</fullName>
    </submittedName>
</protein>
<reference evidence="1" key="1">
    <citation type="submission" date="2021-05" db="EMBL/GenBank/DDBJ databases">
        <authorList>
            <person name="Pan Q."/>
            <person name="Jouanno E."/>
            <person name="Zahm M."/>
            <person name="Klopp C."/>
            <person name="Cabau C."/>
            <person name="Louis A."/>
            <person name="Berthelot C."/>
            <person name="Parey E."/>
            <person name="Roest Crollius H."/>
            <person name="Montfort J."/>
            <person name="Robinson-Rechavi M."/>
            <person name="Bouchez O."/>
            <person name="Lampietro C."/>
            <person name="Lopez Roques C."/>
            <person name="Donnadieu C."/>
            <person name="Postlethwait J."/>
            <person name="Bobe J."/>
            <person name="Dillon D."/>
            <person name="Chandos A."/>
            <person name="von Hippel F."/>
            <person name="Guiguen Y."/>
        </authorList>
    </citation>
    <scope>NUCLEOTIDE SEQUENCE</scope>
    <source>
        <strain evidence="1">YG-Jan2019</strain>
    </source>
</reference>
<evidence type="ECO:0000313" key="2">
    <source>
        <dbReference type="Proteomes" id="UP001157502"/>
    </source>
</evidence>
<gene>
    <name evidence="1" type="ORF">DPEC_G00245430</name>
</gene>
<sequence length="66" mass="6982">MKGSAEQSAPPFRVAHVRAEVDSSVLGNGSRDLATVGSPVAPSSRPQSISERNMRIEVESVGFDAR</sequence>
<organism evidence="1 2">
    <name type="scientific">Dallia pectoralis</name>
    <name type="common">Alaska blackfish</name>
    <dbReference type="NCBI Taxonomy" id="75939"/>
    <lineage>
        <taxon>Eukaryota</taxon>
        <taxon>Metazoa</taxon>
        <taxon>Chordata</taxon>
        <taxon>Craniata</taxon>
        <taxon>Vertebrata</taxon>
        <taxon>Euteleostomi</taxon>
        <taxon>Actinopterygii</taxon>
        <taxon>Neopterygii</taxon>
        <taxon>Teleostei</taxon>
        <taxon>Protacanthopterygii</taxon>
        <taxon>Esociformes</taxon>
        <taxon>Umbridae</taxon>
        <taxon>Dallia</taxon>
    </lineage>
</organism>
<comment type="caution">
    <text evidence="1">The sequence shown here is derived from an EMBL/GenBank/DDBJ whole genome shotgun (WGS) entry which is preliminary data.</text>
</comment>
<keyword evidence="2" id="KW-1185">Reference proteome</keyword>